<protein>
    <submittedName>
        <fullName evidence="1">Uncharacterized protein</fullName>
    </submittedName>
</protein>
<reference evidence="1 2" key="1">
    <citation type="submission" date="2017-06" db="EMBL/GenBank/DDBJ databases">
        <title>Ant-infecting Ophiocordyceps genomes reveal a high diversity of potential behavioral manipulation genes and a possible major role for enterotoxins.</title>
        <authorList>
            <person name="De Bekker C."/>
            <person name="Evans H.C."/>
            <person name="Brachmann A."/>
            <person name="Hughes D.P."/>
        </authorList>
    </citation>
    <scope>NUCLEOTIDE SEQUENCE [LARGE SCALE GENOMIC DNA]</scope>
    <source>
        <strain evidence="1 2">Map64</strain>
    </source>
</reference>
<accession>A0A2C5YGF2</accession>
<comment type="caution">
    <text evidence="1">The sequence shown here is derived from an EMBL/GenBank/DDBJ whole genome shotgun (WGS) entry which is preliminary data.</text>
</comment>
<proteinExistence type="predicted"/>
<evidence type="ECO:0000313" key="1">
    <source>
        <dbReference type="EMBL" id="PHH66786.1"/>
    </source>
</evidence>
<dbReference type="OrthoDB" id="10568453at2759"/>
<sequence>MDNSELYGVMSLADTFAVMSMALSQEGAGLSSDAIVATVKEYRARELSVDGLNDDRFGQRTTRVVKTNPSGPGVQTARDVVNVDHVPICQPKEAAPFEAVAPIVKDPSFSSTSRRDLNALEHGAAQDREDVYSSSVLAAIPNSVVDATDVPIQGLLARIIQAHHCAETGMTASAAPNVPGWDIRVASIADAQRMLQRYGDYTPLVIPHYMPDDAACALASLTLPGGAGAYGWRSHDPGPVDGGVDRSTLMPSAARLLYPGGRATTLALFEKPTGQYLFGGRALTKVALRKLVKWARMRFGNEYVDQAHKTMAAAGLVYIEPEPDPVDLGEGFEAKRVTTCRDGVDLARLDDVQQFPQPGDPAYRAVEGADPKPPPGMKDAIMTAIIFARQAGMGNGDGDGGTVLPGGRVLTRSELGLHDGVSRAWWREGNTHKKAEVDIDEILSQMIEPANGFDNEIVRFAQTTATRERSYTLYELIPSDQRAESDAELVRFRNSFGFDDAATLALPVFDLMRVVPLIAGLHTLAKIATAPTSVDDACVRTRLRGYVAKMHICHQFVFAERNIWPEDLNDMPFNHATHVAKLPKGLQPLAYVVDPQRQWLSAANWQLLDTAYRLKGASRKTAYIGFDVPGTWVVSNNGEVLINDSKTSVPALDAAVRSTWQNGGTINLDANRPVFAPIIDNHGNYAALGFAPVWRRGRRNRGTIVQAGLGADQIGSGVNNAFDSVMAY</sequence>
<keyword evidence="2" id="KW-1185">Reference proteome</keyword>
<gene>
    <name evidence="1" type="ORF">CDD81_5918</name>
</gene>
<organism evidence="1 2">
    <name type="scientific">Ophiocordyceps australis</name>
    <dbReference type="NCBI Taxonomy" id="1399860"/>
    <lineage>
        <taxon>Eukaryota</taxon>
        <taxon>Fungi</taxon>
        <taxon>Dikarya</taxon>
        <taxon>Ascomycota</taxon>
        <taxon>Pezizomycotina</taxon>
        <taxon>Sordariomycetes</taxon>
        <taxon>Hypocreomycetidae</taxon>
        <taxon>Hypocreales</taxon>
        <taxon>Ophiocordycipitaceae</taxon>
        <taxon>Ophiocordyceps</taxon>
    </lineage>
</organism>
<name>A0A2C5YGF2_9HYPO</name>
<dbReference type="AlphaFoldDB" id="A0A2C5YGF2"/>
<dbReference type="EMBL" id="NJET01000005">
    <property type="protein sequence ID" value="PHH66786.1"/>
    <property type="molecule type" value="Genomic_DNA"/>
</dbReference>
<evidence type="ECO:0000313" key="2">
    <source>
        <dbReference type="Proteomes" id="UP000226192"/>
    </source>
</evidence>
<dbReference type="Proteomes" id="UP000226192">
    <property type="component" value="Unassembled WGS sequence"/>
</dbReference>